<comment type="caution">
    <text evidence="2">The sequence shown here is derived from an EMBL/GenBank/DDBJ whole genome shotgun (WGS) entry which is preliminary data.</text>
</comment>
<gene>
    <name evidence="3" type="ORF">F2Q68_00042813</name>
    <name evidence="2" type="ORF">F2Q70_00042141</name>
</gene>
<accession>A0A8S9JZU8</accession>
<dbReference type="AlphaFoldDB" id="A0A8S9JZU8"/>
<dbReference type="Proteomes" id="UP000712281">
    <property type="component" value="Unassembled WGS sequence"/>
</dbReference>
<dbReference type="EMBL" id="QGKY02000190">
    <property type="protein sequence ID" value="KAF2587990.1"/>
    <property type="molecule type" value="Genomic_DNA"/>
</dbReference>
<feature type="region of interest" description="Disordered" evidence="1">
    <location>
        <begin position="1"/>
        <end position="22"/>
    </location>
</feature>
<evidence type="ECO:0000313" key="3">
    <source>
        <dbReference type="EMBL" id="KAF2619787.1"/>
    </source>
</evidence>
<proteinExistence type="predicted"/>
<feature type="compositionally biased region" description="Basic and acidic residues" evidence="1">
    <location>
        <begin position="10"/>
        <end position="22"/>
    </location>
</feature>
<evidence type="ECO:0000313" key="2">
    <source>
        <dbReference type="EMBL" id="KAF2587990.1"/>
    </source>
</evidence>
<organism evidence="2">
    <name type="scientific">Brassica cretica</name>
    <name type="common">Mustard</name>
    <dbReference type="NCBI Taxonomy" id="69181"/>
    <lineage>
        <taxon>Eukaryota</taxon>
        <taxon>Viridiplantae</taxon>
        <taxon>Streptophyta</taxon>
        <taxon>Embryophyta</taxon>
        <taxon>Tracheophyta</taxon>
        <taxon>Spermatophyta</taxon>
        <taxon>Magnoliopsida</taxon>
        <taxon>eudicotyledons</taxon>
        <taxon>Gunneridae</taxon>
        <taxon>Pentapetalae</taxon>
        <taxon>rosids</taxon>
        <taxon>malvids</taxon>
        <taxon>Brassicales</taxon>
        <taxon>Brassicaceae</taxon>
        <taxon>Brassiceae</taxon>
        <taxon>Brassica</taxon>
    </lineage>
</organism>
<name>A0A8S9JZU8_BRACR</name>
<dbReference type="EMBL" id="QGKW02000007">
    <property type="protein sequence ID" value="KAF2619787.1"/>
    <property type="molecule type" value="Genomic_DNA"/>
</dbReference>
<sequence length="52" mass="6140">MKVSSINNQTHHEPSEPPPERIFSRLDRRIEPTLPKEIADLEFRPRIDMDSL</sequence>
<protein>
    <submittedName>
        <fullName evidence="2">Uncharacterized protein</fullName>
    </submittedName>
</protein>
<evidence type="ECO:0000256" key="1">
    <source>
        <dbReference type="SAM" id="MobiDB-lite"/>
    </source>
</evidence>
<reference evidence="2" key="1">
    <citation type="submission" date="2019-12" db="EMBL/GenBank/DDBJ databases">
        <title>Genome sequencing and annotation of Brassica cretica.</title>
        <authorList>
            <person name="Studholme D.J."/>
            <person name="Sarris P.F."/>
        </authorList>
    </citation>
    <scope>NUCLEOTIDE SEQUENCE</scope>
    <source>
        <strain evidence="3">PFS-001/15</strain>
        <strain evidence="2">PFS-102/07</strain>
        <tissue evidence="2">Leaf</tissue>
    </source>
</reference>